<name>A0A1K2AGV5_STRAR</name>
<proteinExistence type="predicted"/>
<protein>
    <recommendedName>
        <fullName evidence="5">PE-PGRS family protein</fullName>
    </recommendedName>
</protein>
<reference evidence="3 4" key="1">
    <citation type="submission" date="2016-11" db="EMBL/GenBank/DDBJ databases">
        <authorList>
            <person name="Jaros S."/>
            <person name="Januszkiewicz K."/>
            <person name="Wedrychowicz H."/>
        </authorList>
    </citation>
    <scope>NUCLEOTIDE SEQUENCE [LARGE SCALE GENOMIC DNA]</scope>
    <source>
        <strain evidence="3 4">OK807</strain>
    </source>
</reference>
<gene>
    <name evidence="3" type="ORF">SAMN02787144_100743</name>
</gene>
<dbReference type="EMBL" id="FPJO01000007">
    <property type="protein sequence ID" value="SFX85552.1"/>
    <property type="molecule type" value="Genomic_DNA"/>
</dbReference>
<dbReference type="AlphaFoldDB" id="A0A1K2AGV5"/>
<evidence type="ECO:0008006" key="5">
    <source>
        <dbReference type="Google" id="ProtNLM"/>
    </source>
</evidence>
<feature type="region of interest" description="Disordered" evidence="2">
    <location>
        <begin position="425"/>
        <end position="501"/>
    </location>
</feature>
<evidence type="ECO:0000313" key="4">
    <source>
        <dbReference type="Proteomes" id="UP000181909"/>
    </source>
</evidence>
<evidence type="ECO:0000256" key="2">
    <source>
        <dbReference type="SAM" id="MobiDB-lite"/>
    </source>
</evidence>
<dbReference type="Proteomes" id="UP000181909">
    <property type="component" value="Unassembled WGS sequence"/>
</dbReference>
<feature type="compositionally biased region" description="Low complexity" evidence="2">
    <location>
        <begin position="454"/>
        <end position="463"/>
    </location>
</feature>
<organism evidence="3 4">
    <name type="scientific">Streptomyces atratus</name>
    <dbReference type="NCBI Taxonomy" id="1893"/>
    <lineage>
        <taxon>Bacteria</taxon>
        <taxon>Bacillati</taxon>
        <taxon>Actinomycetota</taxon>
        <taxon>Actinomycetes</taxon>
        <taxon>Kitasatosporales</taxon>
        <taxon>Streptomycetaceae</taxon>
        <taxon>Streptomyces</taxon>
    </lineage>
</organism>
<feature type="coiled-coil region" evidence="1">
    <location>
        <begin position="237"/>
        <end position="270"/>
    </location>
</feature>
<dbReference type="STRING" id="1893.SAMN02787144_100743"/>
<evidence type="ECO:0000256" key="1">
    <source>
        <dbReference type="SAM" id="Coils"/>
    </source>
</evidence>
<sequence length="501" mass="55022">MPEFRRAPDWDQRADRATRLTDPVVTVRQLSRFGFARRPLTRIDHALVFSAPDGSYDTYLPPVRPTRAGAAAKRYTSVYEVDMGVHPVREVIGLPSNDDAFEFAVVVELSWQVVDPALFVASRHRDVPRLLIGELEQSARSVTRRYPASRSAEAEEALLREVRAQGALGTRAGLAVTWTVRLRGDQGVIDHVRRMRAIDHAATEQVHTERRGREHDAAIERRAREQDALQWGRATEFEELQHELRLQQQKRQHTEAVDRARRQMELQQVNAEKISFYEKHLEQGGVRAWALHLADHPEDTEIVVASLRQDQLHMLKAQMELAGELLKGDSAENHELEAPKKRALQALIDVLNQHLPGVTTQSTAEGRLTVSMPQDAPGAVPEAVVRGTSRPGFDLTDGVQEHRLGGTPIRGTDPKAATPLIPFPGWQPPPGYGSAPLRPAGAATPSAGAKGVCEDTTAEATGTADRDGTTDAAEAAKPPSASDTPRATDVAGAPGREDHVT</sequence>
<keyword evidence="1" id="KW-0175">Coiled coil</keyword>
<accession>A0A1K2AGV5</accession>
<dbReference type="OrthoDB" id="4332350at2"/>
<evidence type="ECO:0000313" key="3">
    <source>
        <dbReference type="EMBL" id="SFX85552.1"/>
    </source>
</evidence>
<dbReference type="RefSeq" id="WP_072485554.1">
    <property type="nucleotide sequence ID" value="NZ_FPJO01000007.1"/>
</dbReference>